<reference evidence="1 2" key="1">
    <citation type="submission" date="2024-01" db="EMBL/GenBank/DDBJ databases">
        <title>Genome assemblies of Stephania.</title>
        <authorList>
            <person name="Yang L."/>
        </authorList>
    </citation>
    <scope>NUCLEOTIDE SEQUENCE [LARGE SCALE GENOMIC DNA]</scope>
    <source>
        <strain evidence="1">YNDBR</strain>
        <tissue evidence="1">Leaf</tissue>
    </source>
</reference>
<organism evidence="1 2">
    <name type="scientific">Stephania yunnanensis</name>
    <dbReference type="NCBI Taxonomy" id="152371"/>
    <lineage>
        <taxon>Eukaryota</taxon>
        <taxon>Viridiplantae</taxon>
        <taxon>Streptophyta</taxon>
        <taxon>Embryophyta</taxon>
        <taxon>Tracheophyta</taxon>
        <taxon>Spermatophyta</taxon>
        <taxon>Magnoliopsida</taxon>
        <taxon>Ranunculales</taxon>
        <taxon>Menispermaceae</taxon>
        <taxon>Menispermoideae</taxon>
        <taxon>Cissampelideae</taxon>
        <taxon>Stephania</taxon>
    </lineage>
</organism>
<dbReference type="EMBL" id="JBBNAF010000011">
    <property type="protein sequence ID" value="KAK9098345.1"/>
    <property type="molecule type" value="Genomic_DNA"/>
</dbReference>
<gene>
    <name evidence="1" type="ORF">Syun_025390</name>
</gene>
<proteinExistence type="predicted"/>
<comment type="caution">
    <text evidence="1">The sequence shown here is derived from an EMBL/GenBank/DDBJ whole genome shotgun (WGS) entry which is preliminary data.</text>
</comment>
<evidence type="ECO:0000313" key="2">
    <source>
        <dbReference type="Proteomes" id="UP001420932"/>
    </source>
</evidence>
<dbReference type="PANTHER" id="PTHR32444">
    <property type="entry name" value="BULB-TYPE LECTIN DOMAIN-CONTAINING PROTEIN"/>
    <property type="match status" value="1"/>
</dbReference>
<keyword evidence="2" id="KW-1185">Reference proteome</keyword>
<dbReference type="Proteomes" id="UP001420932">
    <property type="component" value="Unassembled WGS sequence"/>
</dbReference>
<protein>
    <submittedName>
        <fullName evidence="1">Uncharacterized protein</fullName>
    </submittedName>
</protein>
<name>A0AAP0EU70_9MAGN</name>
<sequence length="191" mass="21765">MGRYKMIAKIFLEEVATSTCTHKVREIYIAECPYVGGRSVAAALKRTIKTLKPKLTTAALKHTYLPGMKIGLNLKLGTSWSLRAWKSPDDEISVSKWVYLDHPSCLSSKRRRETFGELGHGMGKHGMVCTGMRPNPIVNHGLVNDPNEIYTTYTCLQHFCVSRVMLDYLGFVRRKTWVDSTWMEHYRILPG</sequence>
<dbReference type="AlphaFoldDB" id="A0AAP0EU70"/>
<dbReference type="PANTHER" id="PTHR32444:SF235">
    <property type="entry name" value="OS01G0783900 PROTEIN"/>
    <property type="match status" value="1"/>
</dbReference>
<evidence type="ECO:0000313" key="1">
    <source>
        <dbReference type="EMBL" id="KAK9098345.1"/>
    </source>
</evidence>
<accession>A0AAP0EU70</accession>